<dbReference type="InterPro" id="IPR027417">
    <property type="entry name" value="P-loop_NTPase"/>
</dbReference>
<dbReference type="AlphaFoldDB" id="I4AKY7"/>
<dbReference type="Pfam" id="PF07015">
    <property type="entry name" value="VirC1"/>
    <property type="match status" value="1"/>
</dbReference>
<organism evidence="1 2">
    <name type="scientific">Bernardetia litoralis (strain ATCC 23117 / DSM 6794 / NBRC 15988 / NCIMB 1366 / Fx l1 / Sio-4)</name>
    <name type="common">Flexibacter litoralis</name>
    <dbReference type="NCBI Taxonomy" id="880071"/>
    <lineage>
        <taxon>Bacteria</taxon>
        <taxon>Pseudomonadati</taxon>
        <taxon>Bacteroidota</taxon>
        <taxon>Cytophagia</taxon>
        <taxon>Cytophagales</taxon>
        <taxon>Bernardetiaceae</taxon>
        <taxon>Bernardetia</taxon>
    </lineage>
</organism>
<dbReference type="Gene3D" id="3.40.50.300">
    <property type="entry name" value="P-loop containing nucleotide triphosphate hydrolases"/>
    <property type="match status" value="1"/>
</dbReference>
<dbReference type="EMBL" id="CP003345">
    <property type="protein sequence ID" value="AFM04622.1"/>
    <property type="molecule type" value="Genomic_DNA"/>
</dbReference>
<dbReference type="SUPFAM" id="SSF52540">
    <property type="entry name" value="P-loop containing nucleoside triphosphate hydrolases"/>
    <property type="match status" value="1"/>
</dbReference>
<dbReference type="Proteomes" id="UP000006054">
    <property type="component" value="Chromosome"/>
</dbReference>
<dbReference type="PANTHER" id="PTHR13696">
    <property type="entry name" value="P-LOOP CONTAINING NUCLEOSIDE TRIPHOSPHATE HYDROLASE"/>
    <property type="match status" value="1"/>
</dbReference>
<evidence type="ECO:0000313" key="2">
    <source>
        <dbReference type="Proteomes" id="UP000006054"/>
    </source>
</evidence>
<dbReference type="InterPro" id="IPR050678">
    <property type="entry name" value="DNA_Partitioning_ATPase"/>
</dbReference>
<keyword evidence="2" id="KW-1185">Reference proteome</keyword>
<proteinExistence type="predicted"/>
<name>I4AKY7_BERLS</name>
<dbReference type="HOGENOM" id="CLU_037612_5_4_10"/>
<reference evidence="2" key="1">
    <citation type="submission" date="2012-06" db="EMBL/GenBank/DDBJ databases">
        <title>The complete genome of Flexibacter litoralis DSM 6794.</title>
        <authorList>
            <person name="Lucas S."/>
            <person name="Copeland A."/>
            <person name="Lapidus A."/>
            <person name="Glavina del Rio T."/>
            <person name="Dalin E."/>
            <person name="Tice H."/>
            <person name="Bruce D."/>
            <person name="Goodwin L."/>
            <person name="Pitluck S."/>
            <person name="Peters L."/>
            <person name="Ovchinnikova G."/>
            <person name="Lu M."/>
            <person name="Kyrpides N."/>
            <person name="Mavromatis K."/>
            <person name="Ivanova N."/>
            <person name="Brettin T."/>
            <person name="Detter J.C."/>
            <person name="Han C."/>
            <person name="Larimer F."/>
            <person name="Land M."/>
            <person name="Hauser L."/>
            <person name="Markowitz V."/>
            <person name="Cheng J.-F."/>
            <person name="Hugenholtz P."/>
            <person name="Woyke T."/>
            <person name="Wu D."/>
            <person name="Spring S."/>
            <person name="Lang E."/>
            <person name="Kopitz M."/>
            <person name="Brambilla E."/>
            <person name="Klenk H.-P."/>
            <person name="Eisen J.A."/>
        </authorList>
    </citation>
    <scope>NUCLEOTIDE SEQUENCE [LARGE SCALE GENOMIC DNA]</scope>
    <source>
        <strain evidence="2">ATCC 23117 / DSM 6794 / NBRC 15988 / NCIMB 1366 / Sio-4</strain>
    </source>
</reference>
<dbReference type="KEGG" id="fli:Fleli_2245"/>
<accession>I4AKY7</accession>
<dbReference type="InterPro" id="IPR009744">
    <property type="entry name" value="VirC1"/>
</dbReference>
<dbReference type="RefSeq" id="WP_014798068.1">
    <property type="nucleotide sequence ID" value="NC_018018.1"/>
</dbReference>
<dbReference type="eggNOG" id="COG1192">
    <property type="taxonomic scope" value="Bacteria"/>
</dbReference>
<protein>
    <submittedName>
        <fullName evidence="1">ATPase involved in chromosome partitioning</fullName>
    </submittedName>
</protein>
<dbReference type="STRING" id="880071.Fleli_2245"/>
<dbReference type="PIRSF" id="PIRSF009320">
    <property type="entry name" value="Nuc_binding_HP_1000"/>
    <property type="match status" value="1"/>
</dbReference>
<dbReference type="PANTHER" id="PTHR13696:SF99">
    <property type="entry name" value="COBYRINIC ACID AC-DIAMIDE SYNTHASE"/>
    <property type="match status" value="1"/>
</dbReference>
<gene>
    <name evidence="1" type="ordered locus">Fleli_2245</name>
</gene>
<dbReference type="CDD" id="cd02042">
    <property type="entry name" value="ParAB_family"/>
    <property type="match status" value="1"/>
</dbReference>
<sequence length="208" mass="23513">MIISFISRKGGTGKTTNITHLATTLASQKKRVLLIETDTNYTLTTLRKMELFKKKVTEKDAPFQILGSTDESIINELKKYKKEKKYDYILVDSAGKTTDEAIRKLCLESDLVIVPTSLSQNDLLVAYQTIQDLKPAQEINKKLKIAILPNRIHNRTNPKTVENVLSSLKATIIPTFVVTKNKMAEFSTLNPIEEYEEIAKNIVSLLNK</sequence>
<evidence type="ECO:0000313" key="1">
    <source>
        <dbReference type="EMBL" id="AFM04622.1"/>
    </source>
</evidence>